<dbReference type="PANTHER" id="PTHR15414">
    <property type="entry name" value="OS-9-RELATED"/>
    <property type="match status" value="1"/>
</dbReference>
<dbReference type="EMBL" id="LYUB02000005">
    <property type="protein sequence ID" value="OVF09374.1"/>
    <property type="molecule type" value="Genomic_DNA"/>
</dbReference>
<dbReference type="PANTHER" id="PTHR15414:SF0">
    <property type="entry name" value="ENDOPLASMIC RETICULUM LECTIN 1"/>
    <property type="match status" value="1"/>
</dbReference>
<dbReference type="GO" id="GO:0030968">
    <property type="term" value="P:endoplasmic reticulum unfolded protein response"/>
    <property type="evidence" value="ECO:0007669"/>
    <property type="project" value="UniProtKB-UniRule"/>
</dbReference>
<reference evidence="8 9" key="1">
    <citation type="submission" date="2017-04" db="EMBL/GenBank/DDBJ databases">
        <title>Draft genome of the yeast Clavispora lusitaniae type strain CBS 6936.</title>
        <authorList>
            <person name="Durrens P."/>
            <person name="Klopp C."/>
            <person name="Biteau N."/>
            <person name="Fitton-Ouhabi V."/>
            <person name="Dementhon K."/>
            <person name="Accoceberry I."/>
            <person name="Sherman D.J."/>
            <person name="Noel T."/>
        </authorList>
    </citation>
    <scope>NUCLEOTIDE SEQUENCE [LARGE SCALE GENOMIC DNA]</scope>
    <source>
        <strain evidence="8 9">CBS 6936</strain>
    </source>
</reference>
<dbReference type="GO" id="GO:0005788">
    <property type="term" value="C:endoplasmic reticulum lumen"/>
    <property type="evidence" value="ECO:0007669"/>
    <property type="project" value="UniProtKB-UniRule"/>
</dbReference>
<proteinExistence type="inferred from homology"/>
<evidence type="ECO:0000256" key="1">
    <source>
        <dbReference type="ARBA" id="ARBA00004367"/>
    </source>
</evidence>
<evidence type="ECO:0000256" key="6">
    <source>
        <dbReference type="SAM" id="SignalP"/>
    </source>
</evidence>
<evidence type="ECO:0000256" key="2">
    <source>
        <dbReference type="ARBA" id="ARBA00009918"/>
    </source>
</evidence>
<comment type="similarity">
    <text evidence="2 4">Belongs to the OS-9 family.</text>
</comment>
<evidence type="ECO:0000259" key="7">
    <source>
        <dbReference type="Pfam" id="PF07915"/>
    </source>
</evidence>
<keyword evidence="6" id="KW-0732">Signal</keyword>
<dbReference type="InterPro" id="IPR009011">
    <property type="entry name" value="Man6P_isomerase_rcpt-bd_dom_sf"/>
</dbReference>
<feature type="compositionally biased region" description="Basic and acidic residues" evidence="5">
    <location>
        <begin position="134"/>
        <end position="147"/>
    </location>
</feature>
<feature type="domain" description="Protein OS9-like" evidence="7">
    <location>
        <begin position="100"/>
        <end position="166"/>
    </location>
</feature>
<feature type="region of interest" description="Disordered" evidence="5">
    <location>
        <begin position="130"/>
        <end position="151"/>
    </location>
</feature>
<protein>
    <recommendedName>
        <fullName evidence="4">Endoplasmic reticulum lectin</fullName>
    </recommendedName>
    <alternativeName>
        <fullName evidence="4">Protein OS-9</fullName>
    </alternativeName>
    <alternativeName>
        <fullName evidence="4">Protein OS-9 homolog</fullName>
    </alternativeName>
</protein>
<comment type="caution">
    <text evidence="8">The sequence shown here is derived from an EMBL/GenBank/DDBJ whole genome shotgun (WGS) entry which is preliminary data.</text>
</comment>
<organism evidence="8 9">
    <name type="scientific">Clavispora lusitaniae</name>
    <name type="common">Candida lusitaniae</name>
    <dbReference type="NCBI Taxonomy" id="36911"/>
    <lineage>
        <taxon>Eukaryota</taxon>
        <taxon>Fungi</taxon>
        <taxon>Dikarya</taxon>
        <taxon>Ascomycota</taxon>
        <taxon>Saccharomycotina</taxon>
        <taxon>Pichiomycetes</taxon>
        <taxon>Metschnikowiaceae</taxon>
        <taxon>Clavispora</taxon>
    </lineage>
</organism>
<comment type="function">
    <text evidence="4">Lectin involved in the quality control of the secretory pathway. As a member of the endoplasmic reticulum-associated degradation lumenal (ERAD-L) surveillance system, targets misfolded endoplasmic reticulum lumenal glycoproteins for degradation.</text>
</comment>
<sequence length="638" mass="72893">MLFAIHLVICLAAQAVAQTQQRPSHVRLYESFLPSRLAQSLYAQPHYERFFIGGNNASDEYICAVPQAAEVEVLEPPKQNDAEILKGAADLIRSAFGPHQCVWAYELRGMYWTYAFCPGDKIIQFHEAVPPREQSPKDRAEGRHRPENPSTVFVLGRFSPASKDKFSFDNQASPEQFERTMREAVRSYRLVQKKEAPFGHQPAQNVVEQLVMDGSVCDMTGQPRTVEVVYKCQVADWKAPQIVNVEEVRTCHYRMHLHVPSLCNYEPFVPNKNARDSSVEIRCQRVGREEGHTDTSGSEDLTDRTFDDYLNRTVLRSHAFPVRADNRISLADYRLRALSDGFYVGRRGNRLHSQNSYVNRRDVMLYNGDFSDLASLEEKVRAVFLKNLGKRFFAPMAQLQVILEAKHSFVLWYELYDFKGHMLGIVRAENDSARAGSLRIDLFDAESLESVSSGQSMPASLWSQVRAPNEKWNFEFFSVSEPLPPGLVMEQKHEVQLNLIARKKTILFQNMGFLPDGKVKLHLQDDDGNEIQGKYNDRGEYEFEVELAKGETETFAATVMPDLEYWGYPIIYYDMAEVGANGEHGEDDTVNGKTDFADQELDGADYNHMYHHENYEINVGEPEREVTDEAKAVEHDEL</sequence>
<comment type="subcellular location">
    <subcellularLocation>
        <location evidence="1 4">Endoplasmic reticulum membrane</location>
        <topology evidence="1 4">Peripheral membrane protein</topology>
        <orientation evidence="1 4">Lumenal side</orientation>
    </subcellularLocation>
</comment>
<dbReference type="KEGG" id="clus:A9F13_05g01749"/>
<dbReference type="GO" id="GO:0005789">
    <property type="term" value="C:endoplasmic reticulum membrane"/>
    <property type="evidence" value="ECO:0007669"/>
    <property type="project" value="UniProtKB-SubCell"/>
</dbReference>
<dbReference type="GO" id="GO:0030970">
    <property type="term" value="P:retrograde protein transport, ER to cytosol"/>
    <property type="evidence" value="ECO:0007669"/>
    <property type="project" value="TreeGrafter"/>
</dbReference>
<feature type="chain" id="PRO_5041663000" description="Endoplasmic reticulum lectin" evidence="6">
    <location>
        <begin position="18"/>
        <end position="638"/>
    </location>
</feature>
<evidence type="ECO:0000313" key="9">
    <source>
        <dbReference type="Proteomes" id="UP000195602"/>
    </source>
</evidence>
<dbReference type="AlphaFoldDB" id="A0AA91Q1N5"/>
<keyword evidence="4" id="KW-0256">Endoplasmic reticulum</keyword>
<accession>A0AA91Q1N5</accession>
<keyword evidence="4" id="KW-0472">Membrane</keyword>
<keyword evidence="3 4" id="KW-0430">Lectin</keyword>
<dbReference type="Proteomes" id="UP000195602">
    <property type="component" value="Unassembled WGS sequence"/>
</dbReference>
<gene>
    <name evidence="8" type="ORF">A9F13_05g01749</name>
</gene>
<name>A0AA91Q1N5_CLALS</name>
<dbReference type="InterPro" id="IPR012913">
    <property type="entry name" value="OS9-like_dom"/>
</dbReference>
<evidence type="ECO:0000256" key="3">
    <source>
        <dbReference type="ARBA" id="ARBA00022734"/>
    </source>
</evidence>
<evidence type="ECO:0000313" key="8">
    <source>
        <dbReference type="EMBL" id="OVF09374.1"/>
    </source>
</evidence>
<evidence type="ECO:0000256" key="4">
    <source>
        <dbReference type="RuleBase" id="RU369099"/>
    </source>
</evidence>
<dbReference type="InterPro" id="IPR045149">
    <property type="entry name" value="OS-9-like"/>
</dbReference>
<dbReference type="Gene3D" id="2.70.130.10">
    <property type="entry name" value="Mannose-6-phosphate receptor binding domain"/>
    <property type="match status" value="1"/>
</dbReference>
<dbReference type="Pfam" id="PF07915">
    <property type="entry name" value="PRKCSH"/>
    <property type="match status" value="1"/>
</dbReference>
<dbReference type="GO" id="GO:0030246">
    <property type="term" value="F:carbohydrate binding"/>
    <property type="evidence" value="ECO:0007669"/>
    <property type="project" value="UniProtKB-UniRule"/>
</dbReference>
<feature type="signal peptide" evidence="6">
    <location>
        <begin position="1"/>
        <end position="17"/>
    </location>
</feature>
<evidence type="ECO:0000256" key="5">
    <source>
        <dbReference type="SAM" id="MobiDB-lite"/>
    </source>
</evidence>